<feature type="domain" description="Autophagy protein ATG5 alpha-helical bundle region" evidence="7">
    <location>
        <begin position="125"/>
        <end position="181"/>
    </location>
</feature>
<dbReference type="Pfam" id="PF20637">
    <property type="entry name" value="ATG5_HBR"/>
    <property type="match status" value="1"/>
</dbReference>
<feature type="domain" description="Autophagy protein ATG5 UblB" evidence="6">
    <location>
        <begin position="189"/>
        <end position="272"/>
    </location>
</feature>
<gene>
    <name evidence="9" type="primary">Atg5</name>
</gene>
<comment type="subunit">
    <text evidence="5">Conjugated with ATG12.</text>
</comment>
<sequence length="275" mass="31397">MEGHDPLVKDAEIRKSMWEGQVPIVFQLNPDEVTSLQPPEPYYYLAPRGSYLTAIAGPVRDHFLVSAPAVVDEMWFDHNGIPLKWHYPIGVLFDLMGSTLELPWQITVHFQGFPAQTILRCPTDDTVKQYYMNVLKEANYLKHGDGKKVNALSRDQQDALWDGIVKNNFKRFWDVNDLLCPQDKQALKNLPIRIVRKDRPVMQEPISAFDSEGRENTLLDVLQLVLPECYPGDQAKPPPQAIIQGVLPPLNTPILWLCENCAHPDNFLYVVVKEN</sequence>
<feature type="domain" description="Autophagy protein ATG5 UblA" evidence="8">
    <location>
        <begin position="17"/>
        <end position="110"/>
    </location>
</feature>
<keyword evidence="3 5" id="KW-0832">Ubl conjugation</keyword>
<dbReference type="GO" id="GO:0034727">
    <property type="term" value="P:piecemeal microautophagy of the nucleus"/>
    <property type="evidence" value="ECO:0007669"/>
    <property type="project" value="TreeGrafter"/>
</dbReference>
<keyword evidence="2 5" id="KW-1017">Isopeptide bond</keyword>
<evidence type="ECO:0000259" key="6">
    <source>
        <dbReference type="Pfam" id="PF04106"/>
    </source>
</evidence>
<dbReference type="Gene3D" id="1.10.246.190">
    <property type="entry name" value="Autophagy protein Apg5, helix rich domain"/>
    <property type="match status" value="1"/>
</dbReference>
<dbReference type="Pfam" id="PF20638">
    <property type="entry name" value="ATG5_UblA"/>
    <property type="match status" value="1"/>
</dbReference>
<dbReference type="GO" id="GO:0006995">
    <property type="term" value="P:cellular response to nitrogen starvation"/>
    <property type="evidence" value="ECO:0007669"/>
    <property type="project" value="TreeGrafter"/>
</dbReference>
<evidence type="ECO:0000256" key="4">
    <source>
        <dbReference type="ARBA" id="ARBA00023006"/>
    </source>
</evidence>
<dbReference type="GO" id="GO:0005776">
    <property type="term" value="C:autophagosome"/>
    <property type="evidence" value="ECO:0007669"/>
    <property type="project" value="TreeGrafter"/>
</dbReference>
<evidence type="ECO:0000256" key="1">
    <source>
        <dbReference type="ARBA" id="ARBA00006910"/>
    </source>
</evidence>
<name>F1DPP4_ACACA</name>
<dbReference type="Gene3D" id="3.10.20.90">
    <property type="entry name" value="Phosphatidylinositol 3-kinase Catalytic Subunit, Chain A, domain 1"/>
    <property type="match status" value="1"/>
</dbReference>
<comment type="function">
    <text evidence="5">Involved in autophagic vesicle formation.</text>
</comment>
<dbReference type="GO" id="GO:0034274">
    <property type="term" value="C:Atg12-Atg5-Atg16 complex"/>
    <property type="evidence" value="ECO:0007669"/>
    <property type="project" value="TreeGrafter"/>
</dbReference>
<protein>
    <recommendedName>
        <fullName evidence="5">Autophagy protein 5</fullName>
    </recommendedName>
</protein>
<dbReference type="GO" id="GO:0034045">
    <property type="term" value="C:phagophore assembly site membrane"/>
    <property type="evidence" value="ECO:0007669"/>
    <property type="project" value="UniProtKB-SubCell"/>
</dbReference>
<dbReference type="InterPro" id="IPR048318">
    <property type="entry name" value="ATG5_UblB"/>
</dbReference>
<evidence type="ECO:0000256" key="2">
    <source>
        <dbReference type="ARBA" id="ARBA00022499"/>
    </source>
</evidence>
<reference evidence="9" key="2">
    <citation type="journal article" date="2012" name="Mol. Biochem. Parasitol.">
        <title>Autophagy protein 16-mediated autophagy is required for the encystation of Acanthamoeba castellanii.</title>
        <authorList>
            <person name="Song S.M."/>
            <person name="Han B.I."/>
            <person name="Moon E.K."/>
            <person name="Lee Y.R."/>
            <person name="Yu H.S."/>
            <person name="Jha B.K."/>
            <person name="Danne D.B."/>
            <person name="Kong H.H."/>
            <person name="Chung D.I."/>
            <person name="Hong Y."/>
        </authorList>
    </citation>
    <scope>NUCLEOTIDE SEQUENCE</scope>
</reference>
<keyword evidence="4 5" id="KW-0072">Autophagy</keyword>
<evidence type="ECO:0000259" key="7">
    <source>
        <dbReference type="Pfam" id="PF20637"/>
    </source>
</evidence>
<dbReference type="PANTHER" id="PTHR13040">
    <property type="entry name" value="AUTOPHAGY PROTEIN 5"/>
    <property type="match status" value="1"/>
</dbReference>
<dbReference type="InterPro" id="IPR042526">
    <property type="entry name" value="Atg5_HR"/>
</dbReference>
<comment type="subcellular location">
    <subcellularLocation>
        <location evidence="5">Preautophagosomal structure membrane</location>
        <topology evidence="5">Peripheral membrane protein</topology>
    </subcellularLocation>
</comment>
<proteinExistence type="evidence at transcript level"/>
<dbReference type="GO" id="GO:0061908">
    <property type="term" value="C:phagophore"/>
    <property type="evidence" value="ECO:0007669"/>
    <property type="project" value="TreeGrafter"/>
</dbReference>
<keyword evidence="5" id="KW-0472">Membrane</keyword>
<dbReference type="InterPro" id="IPR048940">
    <property type="entry name" value="ATG5_HBR"/>
</dbReference>
<evidence type="ECO:0000256" key="5">
    <source>
        <dbReference type="RuleBase" id="RU361202"/>
    </source>
</evidence>
<dbReference type="AlphaFoldDB" id="F1DPP4"/>
<evidence type="ECO:0000259" key="8">
    <source>
        <dbReference type="Pfam" id="PF20638"/>
    </source>
</evidence>
<dbReference type="Gene3D" id="3.10.20.620">
    <property type="match status" value="1"/>
</dbReference>
<dbReference type="InterPro" id="IPR048939">
    <property type="entry name" value="ATG5_UblA"/>
</dbReference>
<dbReference type="GO" id="GO:0019776">
    <property type="term" value="F:Atg8-family ligase activity"/>
    <property type="evidence" value="ECO:0007669"/>
    <property type="project" value="TreeGrafter"/>
</dbReference>
<accession>F1DPP4</accession>
<evidence type="ECO:0000256" key="3">
    <source>
        <dbReference type="ARBA" id="ARBA00022843"/>
    </source>
</evidence>
<dbReference type="GO" id="GO:0000422">
    <property type="term" value="P:autophagy of mitochondrion"/>
    <property type="evidence" value="ECO:0007669"/>
    <property type="project" value="TreeGrafter"/>
</dbReference>
<evidence type="ECO:0000313" key="9">
    <source>
        <dbReference type="EMBL" id="ADY03192.1"/>
    </source>
</evidence>
<dbReference type="PANTHER" id="PTHR13040:SF2">
    <property type="entry name" value="AUTOPHAGY PROTEIN 5"/>
    <property type="match status" value="1"/>
</dbReference>
<dbReference type="EMBL" id="HQ875342">
    <property type="protein sequence ID" value="ADY03192.1"/>
    <property type="molecule type" value="mRNA"/>
</dbReference>
<dbReference type="InterPro" id="IPR007239">
    <property type="entry name" value="Atg5"/>
</dbReference>
<dbReference type="InterPro" id="IPR042527">
    <property type="entry name" value="Atg5_UblA_dom_sf"/>
</dbReference>
<dbReference type="GO" id="GO:0044233">
    <property type="term" value="C:mitochondria-associated endoplasmic reticulum membrane contact site"/>
    <property type="evidence" value="ECO:0007669"/>
    <property type="project" value="TreeGrafter"/>
</dbReference>
<reference evidence="9" key="1">
    <citation type="submission" date="2011-01" db="EMBL/GenBank/DDBJ databases">
        <authorList>
            <person name="Song S."/>
            <person name="Kong H."/>
            <person name="Chung D."/>
            <person name="Hong Y."/>
        </authorList>
    </citation>
    <scope>NUCLEOTIDE SEQUENCE</scope>
</reference>
<dbReference type="Pfam" id="PF04106">
    <property type="entry name" value="ATG5_UblB"/>
    <property type="match status" value="1"/>
</dbReference>
<comment type="similarity">
    <text evidence="1 5">Belongs to the ATG5 family.</text>
</comment>
<organism evidence="9">
    <name type="scientific">Acanthamoeba castellanii</name>
    <name type="common">Amoeba</name>
    <dbReference type="NCBI Taxonomy" id="5755"/>
    <lineage>
        <taxon>Eukaryota</taxon>
        <taxon>Amoebozoa</taxon>
        <taxon>Discosea</taxon>
        <taxon>Longamoebia</taxon>
        <taxon>Centramoebida</taxon>
        <taxon>Acanthamoebidae</taxon>
        <taxon>Acanthamoeba</taxon>
    </lineage>
</organism>